<evidence type="ECO:0000313" key="2">
    <source>
        <dbReference type="Proteomes" id="UP001154322"/>
    </source>
</evidence>
<dbReference type="EMBL" id="CALYLO010000002">
    <property type="protein sequence ID" value="CAH8244671.1"/>
    <property type="molecule type" value="Genomic_DNA"/>
</dbReference>
<sequence>MAAVRSCCTQMPYVAAVRVFRTGLRYVDALPAIRSCRREQRIPPPSLPAE</sequence>
<gene>
    <name evidence="1" type="ORF">WJ0W_001901</name>
</gene>
<name>A0ABM9FZE6_9BACL</name>
<protein>
    <submittedName>
        <fullName evidence="1">Uncharacterized protein</fullName>
    </submittedName>
</protein>
<accession>A0ABM9FZE6</accession>
<dbReference type="Proteomes" id="UP001154322">
    <property type="component" value="Unassembled WGS sequence"/>
</dbReference>
<comment type="caution">
    <text evidence="1">The sequence shown here is derived from an EMBL/GenBank/DDBJ whole genome shotgun (WGS) entry which is preliminary data.</text>
</comment>
<reference evidence="1" key="1">
    <citation type="submission" date="2022-06" db="EMBL/GenBank/DDBJ databases">
        <authorList>
            <person name="Dietemann V."/>
            <person name="Ory F."/>
            <person name="Dainat B."/>
            <person name="Oberhansli S."/>
        </authorList>
    </citation>
    <scope>NUCLEOTIDE SEQUENCE</scope>
    <source>
        <strain evidence="1">Ena-SAMPLE-TAB-26-04-2022-14:26:32:270-5432</strain>
    </source>
</reference>
<keyword evidence="2" id="KW-1185">Reference proteome</keyword>
<organism evidence="1 2">
    <name type="scientific">Paenibacillus melissococcoides</name>
    <dbReference type="NCBI Taxonomy" id="2912268"/>
    <lineage>
        <taxon>Bacteria</taxon>
        <taxon>Bacillati</taxon>
        <taxon>Bacillota</taxon>
        <taxon>Bacilli</taxon>
        <taxon>Bacillales</taxon>
        <taxon>Paenibacillaceae</taxon>
        <taxon>Paenibacillus</taxon>
    </lineage>
</organism>
<evidence type="ECO:0000313" key="1">
    <source>
        <dbReference type="EMBL" id="CAH8244671.1"/>
    </source>
</evidence>
<proteinExistence type="predicted"/>